<dbReference type="AlphaFoldDB" id="A0A1G6IR90"/>
<dbReference type="SUPFAM" id="SSF54909">
    <property type="entry name" value="Dimeric alpha+beta barrel"/>
    <property type="match status" value="1"/>
</dbReference>
<organism evidence="1 2">
    <name type="scientific">Geodermatophilus telluris</name>
    <dbReference type="NCBI Taxonomy" id="1190417"/>
    <lineage>
        <taxon>Bacteria</taxon>
        <taxon>Bacillati</taxon>
        <taxon>Actinomycetota</taxon>
        <taxon>Actinomycetes</taxon>
        <taxon>Geodermatophilales</taxon>
        <taxon>Geodermatophilaceae</taxon>
        <taxon>Geodermatophilus</taxon>
    </lineage>
</organism>
<dbReference type="OrthoDB" id="9787920at2"/>
<protein>
    <recommendedName>
        <fullName evidence="3">Antibiotic biosynthesis monooxygenase</fullName>
    </recommendedName>
</protein>
<name>A0A1G6IR90_9ACTN</name>
<evidence type="ECO:0000313" key="2">
    <source>
        <dbReference type="Proteomes" id="UP000199416"/>
    </source>
</evidence>
<sequence length="98" mass="10561">MSGDGRLTVVAVLDVPPGALAAFRRYEDLVLPLLARHEGVLERRLRSADGATEVHVLSFASDAAYRGYLADPERLAHRAVLAGTPVQQRVLEGVVEVS</sequence>
<gene>
    <name evidence="1" type="ORF">SAMN05660690_0480</name>
</gene>
<dbReference type="Proteomes" id="UP000199416">
    <property type="component" value="Unassembled WGS sequence"/>
</dbReference>
<reference evidence="2" key="1">
    <citation type="submission" date="2016-10" db="EMBL/GenBank/DDBJ databases">
        <authorList>
            <person name="Varghese N."/>
            <person name="Submissions S."/>
        </authorList>
    </citation>
    <scope>NUCLEOTIDE SEQUENCE [LARGE SCALE GENOMIC DNA]</scope>
    <source>
        <strain evidence="2">DSM 45421</strain>
    </source>
</reference>
<evidence type="ECO:0008006" key="3">
    <source>
        <dbReference type="Google" id="ProtNLM"/>
    </source>
</evidence>
<proteinExistence type="predicted"/>
<dbReference type="EMBL" id="FMZF01000001">
    <property type="protein sequence ID" value="SDC08545.1"/>
    <property type="molecule type" value="Genomic_DNA"/>
</dbReference>
<evidence type="ECO:0000313" key="1">
    <source>
        <dbReference type="EMBL" id="SDC08545.1"/>
    </source>
</evidence>
<accession>A0A1G6IR90</accession>
<dbReference type="InterPro" id="IPR011008">
    <property type="entry name" value="Dimeric_a/b-barrel"/>
</dbReference>
<keyword evidence="2" id="KW-1185">Reference proteome</keyword>
<dbReference type="RefSeq" id="WP_091362855.1">
    <property type="nucleotide sequence ID" value="NZ_FMZF01000001.1"/>
</dbReference>
<dbReference type="STRING" id="1190417.SAMN05660690_0480"/>